<evidence type="ECO:0008006" key="11">
    <source>
        <dbReference type="Google" id="ProtNLM"/>
    </source>
</evidence>
<dbReference type="OrthoDB" id="1720973at2759"/>
<keyword evidence="5 6" id="KW-0175">Coiled coil</keyword>
<evidence type="ECO:0000256" key="5">
    <source>
        <dbReference type="ARBA" id="ARBA00023054"/>
    </source>
</evidence>
<name>A0A5J9TKF1_9POAL</name>
<evidence type="ECO:0000256" key="1">
    <source>
        <dbReference type="ARBA" id="ARBA00004496"/>
    </source>
</evidence>
<evidence type="ECO:0000256" key="2">
    <source>
        <dbReference type="ARBA" id="ARBA00022490"/>
    </source>
</evidence>
<feature type="non-terminal residue" evidence="9">
    <location>
        <position position="1"/>
    </location>
</feature>
<dbReference type="EMBL" id="RWGY01000039">
    <property type="protein sequence ID" value="TVU11398.1"/>
    <property type="molecule type" value="Genomic_DNA"/>
</dbReference>
<evidence type="ECO:0000256" key="3">
    <source>
        <dbReference type="ARBA" id="ARBA00022741"/>
    </source>
</evidence>
<organism evidence="9 10">
    <name type="scientific">Eragrostis curvula</name>
    <name type="common">weeping love grass</name>
    <dbReference type="NCBI Taxonomy" id="38414"/>
    <lineage>
        <taxon>Eukaryota</taxon>
        <taxon>Viridiplantae</taxon>
        <taxon>Streptophyta</taxon>
        <taxon>Embryophyta</taxon>
        <taxon>Tracheophyta</taxon>
        <taxon>Spermatophyta</taxon>
        <taxon>Magnoliopsida</taxon>
        <taxon>Liliopsida</taxon>
        <taxon>Poales</taxon>
        <taxon>Poaceae</taxon>
        <taxon>PACMAD clade</taxon>
        <taxon>Chloridoideae</taxon>
        <taxon>Eragrostideae</taxon>
        <taxon>Eragrostidinae</taxon>
        <taxon>Eragrostis</taxon>
    </lineage>
</organism>
<feature type="region of interest" description="Disordered" evidence="7">
    <location>
        <begin position="373"/>
        <end position="393"/>
    </location>
</feature>
<dbReference type="Gramene" id="TVU11398">
    <property type="protein sequence ID" value="TVU11398"/>
    <property type="gene ID" value="EJB05_44983"/>
</dbReference>
<dbReference type="AlphaFoldDB" id="A0A5J9TKF1"/>
<evidence type="ECO:0000256" key="6">
    <source>
        <dbReference type="SAM" id="Coils"/>
    </source>
</evidence>
<dbReference type="GO" id="GO:0051231">
    <property type="term" value="P:spindle elongation"/>
    <property type="evidence" value="ECO:0007669"/>
    <property type="project" value="TreeGrafter"/>
</dbReference>
<dbReference type="Proteomes" id="UP000324897">
    <property type="component" value="Chromosome 3"/>
</dbReference>
<dbReference type="GO" id="GO:0007018">
    <property type="term" value="P:microtubule-based movement"/>
    <property type="evidence" value="ECO:0007669"/>
    <property type="project" value="InterPro"/>
</dbReference>
<feature type="transmembrane region" description="Helical" evidence="8">
    <location>
        <begin position="295"/>
        <end position="316"/>
    </location>
</feature>
<evidence type="ECO:0000313" key="9">
    <source>
        <dbReference type="EMBL" id="TVU11398.1"/>
    </source>
</evidence>
<feature type="coiled-coil region" evidence="6">
    <location>
        <begin position="230"/>
        <end position="257"/>
    </location>
</feature>
<comment type="caution">
    <text evidence="9">The sequence shown here is derived from an EMBL/GenBank/DDBJ whole genome shotgun (WGS) entry which is preliminary data.</text>
</comment>
<accession>A0A5J9TKF1</accession>
<dbReference type="PANTHER" id="PTHR47969:SF15">
    <property type="entry name" value="CHROMOSOME-ASSOCIATED KINESIN KIF4A-RELATED"/>
    <property type="match status" value="1"/>
</dbReference>
<keyword evidence="8" id="KW-0472">Membrane</keyword>
<feature type="region of interest" description="Disordered" evidence="7">
    <location>
        <begin position="149"/>
        <end position="168"/>
    </location>
</feature>
<keyword evidence="4" id="KW-0067">ATP-binding</keyword>
<reference evidence="9 10" key="1">
    <citation type="journal article" date="2019" name="Sci. Rep.">
        <title>A high-quality genome of Eragrostis curvula grass provides insights into Poaceae evolution and supports new strategies to enhance forage quality.</title>
        <authorList>
            <person name="Carballo J."/>
            <person name="Santos B.A.C.M."/>
            <person name="Zappacosta D."/>
            <person name="Garbus I."/>
            <person name="Selva J.P."/>
            <person name="Gallo C.A."/>
            <person name="Diaz A."/>
            <person name="Albertini E."/>
            <person name="Caccamo M."/>
            <person name="Echenique V."/>
        </authorList>
    </citation>
    <scope>NUCLEOTIDE SEQUENCE [LARGE SCALE GENOMIC DNA]</scope>
    <source>
        <strain evidence="10">cv. Victoria</strain>
        <tissue evidence="9">Leaf</tissue>
    </source>
</reference>
<dbReference type="InterPro" id="IPR027640">
    <property type="entry name" value="Kinesin-like_fam"/>
</dbReference>
<evidence type="ECO:0000313" key="10">
    <source>
        <dbReference type="Proteomes" id="UP000324897"/>
    </source>
</evidence>
<keyword evidence="8" id="KW-1133">Transmembrane helix</keyword>
<evidence type="ECO:0000256" key="7">
    <source>
        <dbReference type="SAM" id="MobiDB-lite"/>
    </source>
</evidence>
<keyword evidence="3" id="KW-0547">Nucleotide-binding</keyword>
<dbReference type="GO" id="GO:0007052">
    <property type="term" value="P:mitotic spindle organization"/>
    <property type="evidence" value="ECO:0007669"/>
    <property type="project" value="TreeGrafter"/>
</dbReference>
<proteinExistence type="predicted"/>
<dbReference type="GO" id="GO:0003777">
    <property type="term" value="F:microtubule motor activity"/>
    <property type="evidence" value="ECO:0007669"/>
    <property type="project" value="InterPro"/>
</dbReference>
<keyword evidence="8" id="KW-0812">Transmembrane</keyword>
<keyword evidence="2" id="KW-0963">Cytoplasm</keyword>
<dbReference type="GO" id="GO:0005875">
    <property type="term" value="C:microtubule associated complex"/>
    <property type="evidence" value="ECO:0007669"/>
    <property type="project" value="TreeGrafter"/>
</dbReference>
<dbReference type="GO" id="GO:0005524">
    <property type="term" value="F:ATP binding"/>
    <property type="evidence" value="ECO:0007669"/>
    <property type="project" value="UniProtKB-KW"/>
</dbReference>
<evidence type="ECO:0000256" key="8">
    <source>
        <dbReference type="SAM" id="Phobius"/>
    </source>
</evidence>
<dbReference type="GO" id="GO:0005737">
    <property type="term" value="C:cytoplasm"/>
    <property type="evidence" value="ECO:0007669"/>
    <property type="project" value="UniProtKB-SubCell"/>
</dbReference>
<keyword evidence="10" id="KW-1185">Reference proteome</keyword>
<comment type="subcellular location">
    <subcellularLocation>
        <location evidence="1">Cytoplasm</location>
    </subcellularLocation>
</comment>
<sequence>MHTKKNSQPITQFRQWKATREKELLQWIRLILTFLLYLLLRKEGRRNEYERHKLQALNQQQKLVLQRKTEEAAMATKRLKEILEARKSSARDNSEMSEKSLQKWLDQELEVMLHVHEVRNEYEKQSQLRAALGEELAILKQEDIMAGASSLQRGKNGNSRTSTLSPNARQARIASLESMVTISSNTLVAMASQLSEAEERERSFSGRSRWNQLRSMGKAKSLLQYIFNIAADARCQVREKEVEIKEMKEQVTELRSGNGSAKHCADDPSTPLSPVASQQRDCYLQQRATKGSISFVIPFFKLINIILSLIFSWIAFNVDDSHSTVVCGEESFNSWAIRKTLEMGKKPSPVVLQFKWKWQKSWKLSEMIRHSDETMTRARPRPQLLPHKPHRVM</sequence>
<dbReference type="PANTHER" id="PTHR47969">
    <property type="entry name" value="CHROMOSOME-ASSOCIATED KINESIN KIF4A-RELATED"/>
    <property type="match status" value="1"/>
</dbReference>
<evidence type="ECO:0000256" key="4">
    <source>
        <dbReference type="ARBA" id="ARBA00022840"/>
    </source>
</evidence>
<gene>
    <name evidence="9" type="ORF">EJB05_44983</name>
</gene>
<protein>
    <recommendedName>
        <fullName evidence="11">Kinesin motor domain-containing protein</fullName>
    </recommendedName>
</protein>